<evidence type="ECO:0000313" key="12">
    <source>
        <dbReference type="Proteomes" id="UP001381693"/>
    </source>
</evidence>
<protein>
    <submittedName>
        <fullName evidence="11">Tryptase gamma</fullName>
        <ecNumber evidence="11">3.4.21.1</ecNumber>
    </submittedName>
</protein>
<dbReference type="InterPro" id="IPR009003">
    <property type="entry name" value="Peptidase_S1_PA"/>
</dbReference>
<keyword evidence="4" id="KW-0732">Signal</keyword>
<keyword evidence="7" id="KW-0865">Zymogen</keyword>
<name>A0AAN8X2I1_HALRR</name>
<dbReference type="CDD" id="cd00190">
    <property type="entry name" value="Tryp_SPc"/>
    <property type="match status" value="1"/>
</dbReference>
<feature type="domain" description="Peptidase S1" evidence="10">
    <location>
        <begin position="19"/>
        <end position="251"/>
    </location>
</feature>
<dbReference type="PANTHER" id="PTHR24252">
    <property type="entry name" value="ACROSIN-RELATED"/>
    <property type="match status" value="1"/>
</dbReference>
<dbReference type="EMBL" id="JAXCGZ010009555">
    <property type="protein sequence ID" value="KAK7076770.1"/>
    <property type="molecule type" value="Genomic_DNA"/>
</dbReference>
<dbReference type="PROSITE" id="PS50240">
    <property type="entry name" value="TRYPSIN_DOM"/>
    <property type="match status" value="1"/>
</dbReference>
<dbReference type="PROSITE" id="PS00135">
    <property type="entry name" value="TRYPSIN_SER"/>
    <property type="match status" value="1"/>
</dbReference>
<dbReference type="PANTHER" id="PTHR24252:SF7">
    <property type="entry name" value="HYALIN"/>
    <property type="match status" value="1"/>
</dbReference>
<dbReference type="SMART" id="SM00020">
    <property type="entry name" value="Tryp_SPc"/>
    <property type="match status" value="1"/>
</dbReference>
<evidence type="ECO:0000256" key="2">
    <source>
        <dbReference type="ARBA" id="ARBA00022525"/>
    </source>
</evidence>
<dbReference type="PRINTS" id="PR00722">
    <property type="entry name" value="CHYMOTRYPSIN"/>
</dbReference>
<accession>A0AAN8X2I1</accession>
<comment type="caution">
    <text evidence="11">The sequence shown here is derived from an EMBL/GenBank/DDBJ whole genome shotgun (WGS) entry which is preliminary data.</text>
</comment>
<dbReference type="GO" id="GO:0004252">
    <property type="term" value="F:serine-type endopeptidase activity"/>
    <property type="evidence" value="ECO:0007669"/>
    <property type="project" value="UniProtKB-EC"/>
</dbReference>
<evidence type="ECO:0000256" key="9">
    <source>
        <dbReference type="RuleBase" id="RU363034"/>
    </source>
</evidence>
<evidence type="ECO:0000256" key="1">
    <source>
        <dbReference type="ARBA" id="ARBA00004613"/>
    </source>
</evidence>
<evidence type="ECO:0000259" key="10">
    <source>
        <dbReference type="PROSITE" id="PS50240"/>
    </source>
</evidence>
<dbReference type="GO" id="GO:0006508">
    <property type="term" value="P:proteolysis"/>
    <property type="evidence" value="ECO:0007669"/>
    <property type="project" value="UniProtKB-KW"/>
</dbReference>
<comment type="subcellular location">
    <subcellularLocation>
        <location evidence="1">Secreted</location>
    </subcellularLocation>
</comment>
<dbReference type="AlphaFoldDB" id="A0AAN8X2I1"/>
<dbReference type="InterPro" id="IPR043504">
    <property type="entry name" value="Peptidase_S1_PA_chymotrypsin"/>
</dbReference>
<evidence type="ECO:0000256" key="4">
    <source>
        <dbReference type="ARBA" id="ARBA00022729"/>
    </source>
</evidence>
<dbReference type="Proteomes" id="UP001381693">
    <property type="component" value="Unassembled WGS sequence"/>
</dbReference>
<proteinExistence type="predicted"/>
<gene>
    <name evidence="11" type="primary">Tpsg1_8</name>
    <name evidence="11" type="ORF">SK128_022075</name>
</gene>
<dbReference type="InterPro" id="IPR001314">
    <property type="entry name" value="Peptidase_S1A"/>
</dbReference>
<dbReference type="GO" id="GO:0005576">
    <property type="term" value="C:extracellular region"/>
    <property type="evidence" value="ECO:0007669"/>
    <property type="project" value="UniProtKB-SubCell"/>
</dbReference>
<evidence type="ECO:0000313" key="11">
    <source>
        <dbReference type="EMBL" id="KAK7076770.1"/>
    </source>
</evidence>
<dbReference type="EC" id="3.4.21.1" evidence="11"/>
<dbReference type="InterPro" id="IPR033116">
    <property type="entry name" value="TRYPSIN_SER"/>
</dbReference>
<keyword evidence="5 9" id="KW-0378">Hydrolase</keyword>
<dbReference type="FunFam" id="2.40.10.10:FF:000146">
    <property type="entry name" value="Serine protease 53"/>
    <property type="match status" value="1"/>
</dbReference>
<keyword evidence="3 9" id="KW-0645">Protease</keyword>
<organism evidence="11 12">
    <name type="scientific">Halocaridina rubra</name>
    <name type="common">Hawaiian red shrimp</name>
    <dbReference type="NCBI Taxonomy" id="373956"/>
    <lineage>
        <taxon>Eukaryota</taxon>
        <taxon>Metazoa</taxon>
        <taxon>Ecdysozoa</taxon>
        <taxon>Arthropoda</taxon>
        <taxon>Crustacea</taxon>
        <taxon>Multicrustacea</taxon>
        <taxon>Malacostraca</taxon>
        <taxon>Eumalacostraca</taxon>
        <taxon>Eucarida</taxon>
        <taxon>Decapoda</taxon>
        <taxon>Pleocyemata</taxon>
        <taxon>Caridea</taxon>
        <taxon>Atyoidea</taxon>
        <taxon>Atyidae</taxon>
        <taxon>Halocaridina</taxon>
    </lineage>
</organism>
<evidence type="ECO:0000256" key="5">
    <source>
        <dbReference type="ARBA" id="ARBA00022801"/>
    </source>
</evidence>
<evidence type="ECO:0000256" key="3">
    <source>
        <dbReference type="ARBA" id="ARBA00022670"/>
    </source>
</evidence>
<dbReference type="Gene3D" id="2.40.10.10">
    <property type="entry name" value="Trypsin-like serine proteases"/>
    <property type="match status" value="1"/>
</dbReference>
<evidence type="ECO:0000256" key="7">
    <source>
        <dbReference type="ARBA" id="ARBA00023145"/>
    </source>
</evidence>
<dbReference type="PROSITE" id="PS00134">
    <property type="entry name" value="TRYPSIN_HIS"/>
    <property type="match status" value="1"/>
</dbReference>
<keyword evidence="6 9" id="KW-0720">Serine protease</keyword>
<dbReference type="InterPro" id="IPR018114">
    <property type="entry name" value="TRYPSIN_HIS"/>
</dbReference>
<evidence type="ECO:0000256" key="6">
    <source>
        <dbReference type="ARBA" id="ARBA00022825"/>
    </source>
</evidence>
<sequence>MRFPLLKPALCGTRYFDRIIGGQDAAKGAWPWMAYLNIVSEYGNLSCGGSILTRDTILTAAHCITISNTLIIDIFVTVGSVVAPSLLAESILVVERIIHTDYDDDNVLNDIALLKLEQPLTFTRNVRPVCLGTSGMLSVGKKIDITGWGVMNYDYGITASHLQEVTVDMIGLDTCRNMYPQFTIDDRNICTLTEDKDACSGDSGGPMVSEEGDRFFQLGLVSYGIGCASPDSPNVASSIPYFTTWIMDNIGDIICE</sequence>
<reference evidence="11 12" key="1">
    <citation type="submission" date="2023-11" db="EMBL/GenBank/DDBJ databases">
        <title>Halocaridina rubra genome assembly.</title>
        <authorList>
            <person name="Smith C."/>
        </authorList>
    </citation>
    <scope>NUCLEOTIDE SEQUENCE [LARGE SCALE GENOMIC DNA]</scope>
    <source>
        <strain evidence="11">EP-1</strain>
        <tissue evidence="11">Whole</tissue>
    </source>
</reference>
<keyword evidence="2" id="KW-0964">Secreted</keyword>
<keyword evidence="12" id="KW-1185">Reference proteome</keyword>
<evidence type="ECO:0000256" key="8">
    <source>
        <dbReference type="ARBA" id="ARBA00023157"/>
    </source>
</evidence>
<dbReference type="Pfam" id="PF00089">
    <property type="entry name" value="Trypsin"/>
    <property type="match status" value="1"/>
</dbReference>
<dbReference type="InterPro" id="IPR001254">
    <property type="entry name" value="Trypsin_dom"/>
</dbReference>
<keyword evidence="8" id="KW-1015">Disulfide bond</keyword>
<dbReference type="SUPFAM" id="SSF50494">
    <property type="entry name" value="Trypsin-like serine proteases"/>
    <property type="match status" value="1"/>
</dbReference>